<dbReference type="AlphaFoldDB" id="A0A0J9R759"/>
<evidence type="ECO:0000256" key="1">
    <source>
        <dbReference type="SAM" id="Phobius"/>
    </source>
</evidence>
<evidence type="ECO:0000313" key="2">
    <source>
        <dbReference type="EMBL" id="KMY91491.1"/>
    </source>
</evidence>
<feature type="transmembrane region" description="Helical" evidence="1">
    <location>
        <begin position="37"/>
        <end position="54"/>
    </location>
</feature>
<dbReference type="Proteomes" id="UP000035880">
    <property type="component" value="Chromosome 2L"/>
</dbReference>
<dbReference type="KEGG" id="dsi:Dsimw501_GD28111"/>
<keyword evidence="1" id="KW-1133">Transmembrane helix</keyword>
<dbReference type="Bgee" id="FBgn0269401">
    <property type="expression patterns" value="Expressed in multicellular organism and 1 other cell type or tissue"/>
</dbReference>
<keyword evidence="1" id="KW-0812">Transmembrane</keyword>
<name>A0A0J9R759_DROSI</name>
<reference evidence="3" key="3">
    <citation type="submission" date="2015-04" db="EMBL/GenBank/DDBJ databases">
        <authorList>
            <consortium name="FlyBase"/>
        </authorList>
    </citation>
    <scope>NUCLEOTIDE SEQUENCE</scope>
    <source>
        <strain evidence="3">W501</strain>
    </source>
</reference>
<reference evidence="3" key="2">
    <citation type="submission" date="2014-06" db="EMBL/GenBank/DDBJ databases">
        <authorList>
            <person name="Hu T."/>
            <person name="Eisen M.B."/>
            <person name="Thornton K.R."/>
            <person name="Andolfatto P."/>
        </authorList>
    </citation>
    <scope>NUCLEOTIDE SEQUENCE</scope>
    <source>
        <strain evidence="3">W501</strain>
    </source>
</reference>
<reference evidence="3" key="1">
    <citation type="journal article" date="2013" name="Genome Res.">
        <title>A second-generation assembly of the Drosophila simulans genome provides new insights into patterns of lineage-specific divergence.</title>
        <authorList>
            <person name="Hu T.T."/>
            <person name="Eisen M.B."/>
            <person name="Thornton K.R."/>
            <person name="Andolfatto P."/>
        </authorList>
    </citation>
    <scope>NUCLEOTIDE SEQUENCE [LARGE SCALE GENOMIC DNA]</scope>
    <source>
        <strain evidence="3">W501</strain>
    </source>
</reference>
<evidence type="ECO:0000313" key="3">
    <source>
        <dbReference type="EMBL" id="KMY91519.1"/>
    </source>
</evidence>
<dbReference type="EMBL" id="CM002910">
    <property type="protein sequence ID" value="KMY91491.1"/>
    <property type="molecule type" value="Genomic_DNA"/>
</dbReference>
<accession>A0A0J9R759</accession>
<gene>
    <name evidence="3" type="primary">Dsim\GD28111</name>
    <name evidence="2" type="synonym">Dsim\GD29613</name>
    <name evidence="3" type="ORF">Dsimw501_GD28111</name>
    <name evidence="2" type="ORF">Dsimw501_GD29613</name>
</gene>
<organism evidence="3">
    <name type="scientific">Drosophila simulans</name>
    <name type="common">Fruit fly</name>
    <dbReference type="NCBI Taxonomy" id="7240"/>
    <lineage>
        <taxon>Eukaryota</taxon>
        <taxon>Metazoa</taxon>
        <taxon>Ecdysozoa</taxon>
        <taxon>Arthropoda</taxon>
        <taxon>Hexapoda</taxon>
        <taxon>Insecta</taxon>
        <taxon>Pterygota</taxon>
        <taxon>Neoptera</taxon>
        <taxon>Endopterygota</taxon>
        <taxon>Diptera</taxon>
        <taxon>Brachycera</taxon>
        <taxon>Muscomorpha</taxon>
        <taxon>Ephydroidea</taxon>
        <taxon>Drosophilidae</taxon>
        <taxon>Drosophila</taxon>
        <taxon>Sophophora</taxon>
    </lineage>
</organism>
<sequence length="55" mass="6364">MKRVDEELKKSDGIYEQLTSINTKTFADCERFTNSEVPEFFFIVLIGGVGWLFIT</sequence>
<protein>
    <submittedName>
        <fullName evidence="3">Uncharacterized protein</fullName>
    </submittedName>
</protein>
<proteinExistence type="predicted"/>
<keyword evidence="1" id="KW-0472">Membrane</keyword>
<dbReference type="Proteomes" id="UP000035880">
    <property type="component" value="Chromosome 2R"/>
</dbReference>
<dbReference type="KEGG" id="dsi:Dsimw501_GD29613"/>
<dbReference type="EMBL" id="CM002911">
    <property type="protein sequence ID" value="KMY91519.1"/>
    <property type="molecule type" value="Genomic_DNA"/>
</dbReference>